<feature type="chain" id="PRO_5003325788" evidence="1">
    <location>
        <begin position="19"/>
        <end position="269"/>
    </location>
</feature>
<evidence type="ECO:0000313" key="2">
    <source>
        <dbReference type="EMBL" id="EGK72276.1"/>
    </source>
</evidence>
<dbReference type="STRING" id="1000565.METUNv1_01392"/>
<dbReference type="Gene3D" id="2.40.10.10">
    <property type="entry name" value="Trypsin-like serine proteases"/>
    <property type="match status" value="2"/>
</dbReference>
<dbReference type="EMBL" id="AFHG01000041">
    <property type="protein sequence ID" value="EGK72276.1"/>
    <property type="molecule type" value="Genomic_DNA"/>
</dbReference>
<dbReference type="Proteomes" id="UP000005019">
    <property type="component" value="Unassembled WGS sequence"/>
</dbReference>
<keyword evidence="1" id="KW-0732">Signal</keyword>
<dbReference type="AlphaFoldDB" id="F5RB15"/>
<keyword evidence="3" id="KW-1185">Reference proteome</keyword>
<sequence length="269" mass="28178">MRILGLLLMLTLAPGAHADAERYLQLSMHMVKVLAAGADGRINTGTGVQLDAHTLVTNCHVVGSAHHVIAARGSSGVPATARTADRRHDLCVMNTPVAAGRPAALASSTGLKVGDAVYAVGFSGGKSLSMSEGRVMALHDMDGARVIETDASFQQGASGGALFDGEGRMVGVLTFFIPGLKRHFAVPADWLSEALAASGELPLPLDTGAPPFWAAADEDKPYFLRAIQHENDGNWGRLQAVAKEWVEAEPNNRAAIEAAVRASHLPAPH</sequence>
<dbReference type="PANTHER" id="PTHR43019:SF23">
    <property type="entry name" value="PROTEASE DO-LIKE 5, CHLOROPLASTIC"/>
    <property type="match status" value="1"/>
</dbReference>
<feature type="signal peptide" evidence="1">
    <location>
        <begin position="1"/>
        <end position="18"/>
    </location>
</feature>
<dbReference type="eggNOG" id="COG0265">
    <property type="taxonomic scope" value="Bacteria"/>
</dbReference>
<gene>
    <name evidence="2" type="ORF">METUNv1_01392</name>
</gene>
<dbReference type="InterPro" id="IPR043504">
    <property type="entry name" value="Peptidase_S1_PA_chymotrypsin"/>
</dbReference>
<reference evidence="2 3" key="1">
    <citation type="journal article" date="2011" name="J. Bacteriol.">
        <title>Genome sequence of Methyloversatilis universalis FAM5T, a methylotrophic representative of the order Rhodocyclales.</title>
        <authorList>
            <person name="Kittichotirat W."/>
            <person name="Good N.M."/>
            <person name="Hall R."/>
            <person name="Bringel F."/>
            <person name="Lajus A."/>
            <person name="Medigue C."/>
            <person name="Smalley N.E."/>
            <person name="Beck D."/>
            <person name="Bumgarner R."/>
            <person name="Vuilleumier S."/>
            <person name="Kalyuzhnaya M.G."/>
        </authorList>
    </citation>
    <scope>NUCLEOTIDE SEQUENCE [LARGE SCALE GENOMIC DNA]</scope>
    <source>
        <strain evidence="3">ATCC BAA-1314 / JCM 13912 / FAM5</strain>
    </source>
</reference>
<dbReference type="SUPFAM" id="SSF50494">
    <property type="entry name" value="Trypsin-like serine proteases"/>
    <property type="match status" value="1"/>
</dbReference>
<keyword evidence="2" id="KW-0645">Protease</keyword>
<evidence type="ECO:0000313" key="3">
    <source>
        <dbReference type="Proteomes" id="UP000005019"/>
    </source>
</evidence>
<dbReference type="GO" id="GO:0006508">
    <property type="term" value="P:proteolysis"/>
    <property type="evidence" value="ECO:0007669"/>
    <property type="project" value="UniProtKB-KW"/>
</dbReference>
<comment type="caution">
    <text evidence="2">The sequence shown here is derived from an EMBL/GenBank/DDBJ whole genome shotgun (WGS) entry which is preliminary data.</text>
</comment>
<evidence type="ECO:0000256" key="1">
    <source>
        <dbReference type="SAM" id="SignalP"/>
    </source>
</evidence>
<name>F5RB15_METUF</name>
<keyword evidence="2" id="KW-0378">Hydrolase</keyword>
<dbReference type="OrthoDB" id="8559597at2"/>
<accession>F5RB15</accession>
<dbReference type="PANTHER" id="PTHR43019">
    <property type="entry name" value="SERINE ENDOPROTEASE DEGS"/>
    <property type="match status" value="1"/>
</dbReference>
<dbReference type="GO" id="GO:0008233">
    <property type="term" value="F:peptidase activity"/>
    <property type="evidence" value="ECO:0007669"/>
    <property type="project" value="UniProtKB-KW"/>
</dbReference>
<proteinExistence type="predicted"/>
<protein>
    <submittedName>
        <fullName evidence="2">Trypsin-like serine protease</fullName>
    </submittedName>
</protein>
<organism evidence="2 3">
    <name type="scientific">Methyloversatilis universalis (strain ATCC BAA-1314 / DSM 25237 / JCM 13912 / CCUG 52030 / FAM5)</name>
    <dbReference type="NCBI Taxonomy" id="1000565"/>
    <lineage>
        <taxon>Bacteria</taxon>
        <taxon>Pseudomonadati</taxon>
        <taxon>Pseudomonadota</taxon>
        <taxon>Betaproteobacteria</taxon>
        <taxon>Nitrosomonadales</taxon>
        <taxon>Sterolibacteriaceae</taxon>
        <taxon>Methyloversatilis</taxon>
    </lineage>
</organism>
<dbReference type="InterPro" id="IPR009003">
    <property type="entry name" value="Peptidase_S1_PA"/>
</dbReference>
<dbReference type="RefSeq" id="WP_008060158.1">
    <property type="nucleotide sequence ID" value="NZ_AFHG01000041.1"/>
</dbReference>
<dbReference type="Pfam" id="PF13365">
    <property type="entry name" value="Trypsin_2"/>
    <property type="match status" value="1"/>
</dbReference>